<comment type="caution">
    <text evidence="2">The sequence shown here is derived from an EMBL/GenBank/DDBJ whole genome shotgun (WGS) entry which is preliminary data.</text>
</comment>
<dbReference type="Proteomes" id="UP000470082">
    <property type="component" value="Unassembled WGS sequence"/>
</dbReference>
<sequence>MNRYIVIGCSLIGSFCFGFVSVLNYIYGNLESACLFNILMIIQLILGINQMLWLKRKKL</sequence>
<evidence type="ECO:0000313" key="2">
    <source>
        <dbReference type="EMBL" id="MSS01564.1"/>
    </source>
</evidence>
<dbReference type="RefSeq" id="WP_154460097.1">
    <property type="nucleotide sequence ID" value="NZ_VUMM01000008.1"/>
</dbReference>
<evidence type="ECO:0000256" key="1">
    <source>
        <dbReference type="SAM" id="Phobius"/>
    </source>
</evidence>
<gene>
    <name evidence="2" type="ORF">FYJ50_05540</name>
</gene>
<feature type="transmembrane region" description="Helical" evidence="1">
    <location>
        <begin position="5"/>
        <end position="27"/>
    </location>
</feature>
<keyword evidence="1" id="KW-1133">Transmembrane helix</keyword>
<keyword evidence="1" id="KW-0472">Membrane</keyword>
<keyword evidence="3" id="KW-1185">Reference proteome</keyword>
<accession>A0A7X2T3G4</accession>
<organism evidence="2 3">
    <name type="scientific">Floccifex porci</name>
    <dbReference type="NCBI Taxonomy" id="2606629"/>
    <lineage>
        <taxon>Bacteria</taxon>
        <taxon>Bacillati</taxon>
        <taxon>Bacillota</taxon>
        <taxon>Erysipelotrichia</taxon>
        <taxon>Erysipelotrichales</taxon>
        <taxon>Erysipelotrichaceae</taxon>
        <taxon>Floccifex</taxon>
    </lineage>
</organism>
<feature type="transmembrane region" description="Helical" evidence="1">
    <location>
        <begin position="33"/>
        <end position="54"/>
    </location>
</feature>
<name>A0A7X2T3G4_9FIRM</name>
<proteinExistence type="predicted"/>
<keyword evidence="1" id="KW-0812">Transmembrane</keyword>
<dbReference type="EMBL" id="VUMM01000008">
    <property type="protein sequence ID" value="MSS01564.1"/>
    <property type="molecule type" value="Genomic_DNA"/>
</dbReference>
<protein>
    <submittedName>
        <fullName evidence="2">Uncharacterized protein</fullName>
    </submittedName>
</protein>
<dbReference type="AlphaFoldDB" id="A0A7X2T3G4"/>
<reference evidence="2 3" key="1">
    <citation type="submission" date="2019-08" db="EMBL/GenBank/DDBJ databases">
        <title>In-depth cultivation of the pig gut microbiome towards novel bacterial diversity and tailored functional studies.</title>
        <authorList>
            <person name="Wylensek D."/>
            <person name="Hitch T.C.A."/>
            <person name="Clavel T."/>
        </authorList>
    </citation>
    <scope>NUCLEOTIDE SEQUENCE [LARGE SCALE GENOMIC DNA]</scope>
    <source>
        <strain evidence="2 3">LKV-178-WT-2G</strain>
    </source>
</reference>
<evidence type="ECO:0000313" key="3">
    <source>
        <dbReference type="Proteomes" id="UP000470082"/>
    </source>
</evidence>